<dbReference type="AlphaFoldDB" id="A0A101URV5"/>
<organism evidence="2 3">
    <name type="scientific">Streptomyces dysideae</name>
    <dbReference type="NCBI Taxonomy" id="909626"/>
    <lineage>
        <taxon>Bacteria</taxon>
        <taxon>Bacillati</taxon>
        <taxon>Actinomycetota</taxon>
        <taxon>Actinomycetes</taxon>
        <taxon>Kitasatosporales</taxon>
        <taxon>Streptomycetaceae</taxon>
        <taxon>Streptomyces</taxon>
    </lineage>
</organism>
<keyword evidence="3" id="KW-1185">Reference proteome</keyword>
<dbReference type="Gene3D" id="3.40.50.300">
    <property type="entry name" value="P-loop containing nucleotide triphosphate hydrolases"/>
    <property type="match status" value="1"/>
</dbReference>
<gene>
    <name evidence="2" type="ORF">AQJ91_39940</name>
</gene>
<evidence type="ECO:0000313" key="3">
    <source>
        <dbReference type="Proteomes" id="UP000053260"/>
    </source>
</evidence>
<feature type="region of interest" description="Disordered" evidence="1">
    <location>
        <begin position="56"/>
        <end position="91"/>
    </location>
</feature>
<dbReference type="SUPFAM" id="SSF52540">
    <property type="entry name" value="P-loop containing nucleoside triphosphate hydrolases"/>
    <property type="match status" value="1"/>
</dbReference>
<proteinExistence type="predicted"/>
<evidence type="ECO:0000313" key="2">
    <source>
        <dbReference type="EMBL" id="KUO15645.1"/>
    </source>
</evidence>
<feature type="compositionally biased region" description="Low complexity" evidence="1">
    <location>
        <begin position="201"/>
        <end position="234"/>
    </location>
</feature>
<dbReference type="InterPro" id="IPR027417">
    <property type="entry name" value="P-loop_NTPase"/>
</dbReference>
<accession>A0A101URV5</accession>
<comment type="caution">
    <text evidence="2">The sequence shown here is derived from an EMBL/GenBank/DDBJ whole genome shotgun (WGS) entry which is preliminary data.</text>
</comment>
<feature type="compositionally biased region" description="Pro residues" evidence="1">
    <location>
        <begin position="364"/>
        <end position="374"/>
    </location>
</feature>
<feature type="region of interest" description="Disordered" evidence="1">
    <location>
        <begin position="199"/>
        <end position="240"/>
    </location>
</feature>
<dbReference type="EMBL" id="LMXB01000108">
    <property type="protein sequence ID" value="KUO15645.1"/>
    <property type="molecule type" value="Genomic_DNA"/>
</dbReference>
<reference evidence="2 3" key="1">
    <citation type="submission" date="2015-10" db="EMBL/GenBank/DDBJ databases">
        <title>Draft genome sequence of Streptomyces sp. RV15, isolated from a marine sponge.</title>
        <authorList>
            <person name="Ruckert C."/>
            <person name="Abdelmohsen U.R."/>
            <person name="Winkler A."/>
            <person name="Hentschel U."/>
            <person name="Kalinowski J."/>
            <person name="Kampfer P."/>
            <person name="Glaeser S."/>
        </authorList>
    </citation>
    <scope>NUCLEOTIDE SEQUENCE [LARGE SCALE GENOMIC DNA]</scope>
    <source>
        <strain evidence="2 3">RV15</strain>
    </source>
</reference>
<feature type="compositionally biased region" description="Basic residues" evidence="1">
    <location>
        <begin position="339"/>
        <end position="360"/>
    </location>
</feature>
<evidence type="ECO:0000256" key="1">
    <source>
        <dbReference type="SAM" id="MobiDB-lite"/>
    </source>
</evidence>
<name>A0A101URV5_9ACTN</name>
<feature type="region of interest" description="Disordered" evidence="1">
    <location>
        <begin position="306"/>
        <end position="381"/>
    </location>
</feature>
<dbReference type="STRING" id="909626.AQJ91_39940"/>
<protein>
    <submittedName>
        <fullName evidence="2">Uncharacterized protein</fullName>
    </submittedName>
</protein>
<dbReference type="Proteomes" id="UP000053260">
    <property type="component" value="Unassembled WGS sequence"/>
</dbReference>
<sequence length="381" mass="39760">MNRQAGFVASLCVRFALAFAVVGAVVAVVVGSLSYSAAADRIMAEIDSTLRSATVAAAGDQDPAPPSSETPAQTPDLYPGPDLPGPGDEGARTVITRAVDRDGTATHLGSPTVRLPVSDTMRTLAVSGTTGQSAITEVKVGVRTFRLLTTALGDDRGATQAAVHIDQTHRVLGGMAREIAAASLAVMLAAAGAGSRGVPGSWAASSSASATPSASATCTRATTARRSAQTTPTRLPEGLDAQLGRRFGRVKLSKMQGQKAALARASMRQTPLSLGLDEPTAALDAHSEHAIFERCMAYIRDLRARTGPSHGKLGPPTTIARHLHRGGRRGAVPRPGRVIPRRPRRQRPAARARRQRRQRTSRQPSPPQLAPPPAAGLNPLL</sequence>